<feature type="transmembrane region" description="Helical" evidence="6">
    <location>
        <begin position="75"/>
        <end position="92"/>
    </location>
</feature>
<dbReference type="PANTHER" id="PTHR30619:SF1">
    <property type="entry name" value="RECOMBINATION PROTEIN 2"/>
    <property type="match status" value="1"/>
</dbReference>
<proteinExistence type="predicted"/>
<evidence type="ECO:0000256" key="2">
    <source>
        <dbReference type="ARBA" id="ARBA00022475"/>
    </source>
</evidence>
<feature type="transmembrane region" description="Helical" evidence="6">
    <location>
        <begin position="280"/>
        <end position="302"/>
    </location>
</feature>
<feature type="transmembrane region" description="Helical" evidence="6">
    <location>
        <begin position="424"/>
        <end position="445"/>
    </location>
</feature>
<dbReference type="Proteomes" id="UP000620559">
    <property type="component" value="Unassembled WGS sequence"/>
</dbReference>
<feature type="transmembrane region" description="Helical" evidence="6">
    <location>
        <begin position="331"/>
        <end position="347"/>
    </location>
</feature>
<protein>
    <submittedName>
        <fullName evidence="9">ComEC/Rec2 family competence protein</fullName>
    </submittedName>
</protein>
<feature type="transmembrane region" description="Helical" evidence="6">
    <location>
        <begin position="6"/>
        <end position="39"/>
    </location>
</feature>
<evidence type="ECO:0000313" key="10">
    <source>
        <dbReference type="Proteomes" id="UP000620559"/>
    </source>
</evidence>
<comment type="subcellular location">
    <subcellularLocation>
        <location evidence="1">Cell membrane</location>
        <topology evidence="1">Multi-pass membrane protein</topology>
    </subcellularLocation>
</comment>
<evidence type="ECO:0000256" key="6">
    <source>
        <dbReference type="SAM" id="Phobius"/>
    </source>
</evidence>
<dbReference type="Pfam" id="PF03772">
    <property type="entry name" value="Competence"/>
    <property type="match status" value="1"/>
</dbReference>
<feature type="transmembrane region" description="Helical" evidence="6">
    <location>
        <begin position="309"/>
        <end position="325"/>
    </location>
</feature>
<evidence type="ECO:0000256" key="4">
    <source>
        <dbReference type="ARBA" id="ARBA00022989"/>
    </source>
</evidence>
<reference evidence="9" key="1">
    <citation type="submission" date="2020-10" db="EMBL/GenBank/DDBJ databases">
        <authorList>
            <person name="Castelo-Branco R."/>
            <person name="Eusebio N."/>
            <person name="Adriana R."/>
            <person name="Vieira A."/>
            <person name="Brugerolle De Fraissinette N."/>
            <person name="Rezende De Castro R."/>
            <person name="Schneider M.P."/>
            <person name="Vasconcelos V."/>
            <person name="Leao P.N."/>
        </authorList>
    </citation>
    <scope>NUCLEOTIDE SEQUENCE</scope>
    <source>
        <strain evidence="9">LEGE 06105</strain>
    </source>
</reference>
<accession>A0A8J7F032</accession>
<dbReference type="InterPro" id="IPR052159">
    <property type="entry name" value="Competence_DNA_uptake"/>
</dbReference>
<evidence type="ECO:0000256" key="5">
    <source>
        <dbReference type="ARBA" id="ARBA00023136"/>
    </source>
</evidence>
<evidence type="ECO:0000256" key="3">
    <source>
        <dbReference type="ARBA" id="ARBA00022692"/>
    </source>
</evidence>
<dbReference type="InterPro" id="IPR025405">
    <property type="entry name" value="DUF4131"/>
</dbReference>
<sequence>MIQAPGVIICLSYILGLLLSTTPWGGILILSVSVVAAVIFQRQRVLSKKIALQKTKSPQAKKAAHSLKTTVHPRILLIAGLLGFLATVYFQLRLPEPEAKDISNFVPVGNSRNQEQLVIVRGDVITIPRLTRSGRGQFWLQATQLSEVTNKQQEQKTSRGVSGKLYVTVPILKSTALYPNQQIEVTGVLYKPNSAFNPGGFDFEKYLQKQGAFAGLSGRQLKYFDYYHQWGWWKLRQRIISSQVRWLGVPEGPLVSAMVLGSKAVDLPYSTRDLFVQTGLAHSIAASGFHTSLILGLVLGLTKRFTRKTQFICGCLALIVFLSLTGFQPSVLRAVIMGFAALIGIGLKRKIKQLGSLIVAATLLLLINPLWIEDLGFQLSFLATLGLITTVPSITKRLGWLPPTIASLIAVPLAATIWTLPLQLYVFGVVPSYGILLNIISTPLISIISIGGILSAVAALILPFAGSVLASVLHYPTDLLIKIVEFFRNLPGNSVAIGTIAIWQVITIYGLIFVTWQIRWWQKRWFIAALISMGLVFIPAWHSANNLFRITLLAAEREPVLVIQDRGKVTVINSADEDIARFTIVPFLQQQGVNLINWAIAGDFQNDGSNGWLEIMERLSIQNFYDYSPSPNSALTQKAIQAEIQQDKGIYQVVSLGQAVNTGSANIQLINNKLPIIQMQIGDMSKISGSASYRSWLFVGNTEPNELRQLIESQSLPRPQVLWCPTKSLKELVIALQPEVAIAPDPNLEAKDISVLNQSKTQLFFTGRDGAIQWTPQRLFETFVQNTENATSLL</sequence>
<dbReference type="RefSeq" id="WP_193919915.1">
    <property type="nucleotide sequence ID" value="NZ_JADEWL010000028.1"/>
</dbReference>
<dbReference type="NCBIfam" id="TIGR00360">
    <property type="entry name" value="ComEC_N-term"/>
    <property type="match status" value="1"/>
</dbReference>
<dbReference type="AlphaFoldDB" id="A0A8J7F032"/>
<keyword evidence="2" id="KW-1003">Cell membrane</keyword>
<comment type="caution">
    <text evidence="9">The sequence shown here is derived from an EMBL/GenBank/DDBJ whole genome shotgun (WGS) entry which is preliminary data.</text>
</comment>
<evidence type="ECO:0000259" key="8">
    <source>
        <dbReference type="Pfam" id="PF13567"/>
    </source>
</evidence>
<dbReference type="Pfam" id="PF13567">
    <property type="entry name" value="DUF4131"/>
    <property type="match status" value="1"/>
</dbReference>
<organism evidence="9 10">
    <name type="scientific">Plectonema cf. radiosum LEGE 06105</name>
    <dbReference type="NCBI Taxonomy" id="945769"/>
    <lineage>
        <taxon>Bacteria</taxon>
        <taxon>Bacillati</taxon>
        <taxon>Cyanobacteriota</taxon>
        <taxon>Cyanophyceae</taxon>
        <taxon>Oscillatoriophycideae</taxon>
        <taxon>Oscillatoriales</taxon>
        <taxon>Microcoleaceae</taxon>
        <taxon>Plectonema</taxon>
    </lineage>
</organism>
<feature type="transmembrane region" description="Helical" evidence="6">
    <location>
        <begin position="525"/>
        <end position="542"/>
    </location>
</feature>
<dbReference type="GO" id="GO:0005886">
    <property type="term" value="C:plasma membrane"/>
    <property type="evidence" value="ECO:0007669"/>
    <property type="project" value="UniProtKB-SubCell"/>
</dbReference>
<keyword evidence="5 6" id="KW-0472">Membrane</keyword>
<feature type="transmembrane region" description="Helical" evidence="6">
    <location>
        <begin position="452"/>
        <end position="475"/>
    </location>
</feature>
<keyword evidence="4 6" id="KW-1133">Transmembrane helix</keyword>
<name>A0A8J7F032_9CYAN</name>
<evidence type="ECO:0000256" key="1">
    <source>
        <dbReference type="ARBA" id="ARBA00004651"/>
    </source>
</evidence>
<dbReference type="InterPro" id="IPR004477">
    <property type="entry name" value="ComEC_N"/>
</dbReference>
<feature type="domain" description="ComEC/Rec2-related protein" evidence="7">
    <location>
        <begin position="259"/>
        <end position="520"/>
    </location>
</feature>
<keyword evidence="3 6" id="KW-0812">Transmembrane</keyword>
<gene>
    <name evidence="9" type="ORF">IQ247_11145</name>
</gene>
<keyword evidence="10" id="KW-1185">Reference proteome</keyword>
<feature type="transmembrane region" description="Helical" evidence="6">
    <location>
        <begin position="354"/>
        <end position="371"/>
    </location>
</feature>
<dbReference type="EMBL" id="JADEWL010000028">
    <property type="protein sequence ID" value="MBE9213223.1"/>
    <property type="molecule type" value="Genomic_DNA"/>
</dbReference>
<feature type="domain" description="DUF4131" evidence="8">
    <location>
        <begin position="24"/>
        <end position="220"/>
    </location>
</feature>
<feature type="transmembrane region" description="Helical" evidence="6">
    <location>
        <begin position="495"/>
        <end position="518"/>
    </location>
</feature>
<dbReference type="PANTHER" id="PTHR30619">
    <property type="entry name" value="DNA INTERNALIZATION/COMPETENCE PROTEIN COMEC/REC2"/>
    <property type="match status" value="1"/>
</dbReference>
<evidence type="ECO:0000259" key="7">
    <source>
        <dbReference type="Pfam" id="PF03772"/>
    </source>
</evidence>
<evidence type="ECO:0000313" key="9">
    <source>
        <dbReference type="EMBL" id="MBE9213223.1"/>
    </source>
</evidence>